<dbReference type="Gene3D" id="3.40.50.1950">
    <property type="entry name" value="Flavin prenyltransferase-like"/>
    <property type="match status" value="1"/>
</dbReference>
<keyword evidence="8" id="KW-1185">Reference proteome</keyword>
<dbReference type="EC" id="4.1.1.36" evidence="3"/>
<comment type="function">
    <text evidence="3">Catalyzes two sequential steps in the biosynthesis of coenzyme A. In the first step cysteine is conjugated to 4'-phosphopantothenate to form 4-phosphopantothenoylcysteine. In the second step the latter compound is decarboxylated to form 4'-phosphopantotheine.</text>
</comment>
<dbReference type="GO" id="GO:0046872">
    <property type="term" value="F:metal ion binding"/>
    <property type="evidence" value="ECO:0007669"/>
    <property type="project" value="UniProtKB-KW"/>
</dbReference>
<dbReference type="KEGG" id="opf:CBP31_08360"/>
<feature type="binding site" evidence="3">
    <location>
        <position position="350"/>
    </location>
    <ligand>
        <name>CTP</name>
        <dbReference type="ChEBI" id="CHEBI:37563"/>
    </ligand>
</feature>
<keyword evidence="3 4" id="KW-0436">Ligase</keyword>
<dbReference type="GO" id="GO:0015941">
    <property type="term" value="P:pantothenate catabolic process"/>
    <property type="evidence" value="ECO:0007669"/>
    <property type="project" value="InterPro"/>
</dbReference>
<feature type="binding site" evidence="3">
    <location>
        <begin position="318"/>
        <end position="321"/>
    </location>
    <ligand>
        <name>CTP</name>
        <dbReference type="ChEBI" id="CHEBI:37563"/>
    </ligand>
</feature>
<dbReference type="InterPro" id="IPR003382">
    <property type="entry name" value="Flavoprotein"/>
</dbReference>
<keyword evidence="3 4" id="KW-0285">Flavoprotein</keyword>
<dbReference type="GO" id="GO:0071513">
    <property type="term" value="C:phosphopantothenoylcysteine decarboxylase complex"/>
    <property type="evidence" value="ECO:0007669"/>
    <property type="project" value="TreeGrafter"/>
</dbReference>
<dbReference type="Proteomes" id="UP000243937">
    <property type="component" value="Chromosome"/>
</dbReference>
<feature type="region of interest" description="Phosphopantothenoylcysteine decarboxylase" evidence="3">
    <location>
        <begin position="1"/>
        <end position="202"/>
    </location>
</feature>
<dbReference type="InterPro" id="IPR007085">
    <property type="entry name" value="DNA/pantothenate-metab_flavo_C"/>
</dbReference>
<dbReference type="OrthoDB" id="9802554at2"/>
<feature type="region of interest" description="Phosphopantothenate--cysteine ligase" evidence="3">
    <location>
        <begin position="203"/>
        <end position="413"/>
    </location>
</feature>
<dbReference type="UniPathway" id="UPA00241">
    <property type="reaction ID" value="UER00353"/>
</dbReference>
<dbReference type="InterPro" id="IPR005252">
    <property type="entry name" value="CoaBC"/>
</dbReference>
<keyword evidence="3 4" id="KW-0288">FMN</keyword>
<keyword evidence="3" id="KW-0479">Metal-binding</keyword>
<dbReference type="InterPro" id="IPR036551">
    <property type="entry name" value="Flavin_trans-like"/>
</dbReference>
<name>A0A1Y0D515_9GAMM</name>
<dbReference type="GO" id="GO:0010181">
    <property type="term" value="F:FMN binding"/>
    <property type="evidence" value="ECO:0007669"/>
    <property type="project" value="UniProtKB-UniRule"/>
</dbReference>
<keyword evidence="1 3" id="KW-0210">Decarboxylase</keyword>
<feature type="binding site" evidence="3">
    <location>
        <position position="301"/>
    </location>
    <ligand>
        <name>CTP</name>
        <dbReference type="ChEBI" id="CHEBI:37563"/>
    </ligand>
</feature>
<dbReference type="AlphaFoldDB" id="A0A1Y0D515"/>
<dbReference type="SUPFAM" id="SSF102645">
    <property type="entry name" value="CoaB-like"/>
    <property type="match status" value="1"/>
</dbReference>
<feature type="domain" description="DNA/pantothenate metabolism flavoprotein C-terminal" evidence="6">
    <location>
        <begin position="198"/>
        <end position="407"/>
    </location>
</feature>
<keyword evidence="3" id="KW-0460">Magnesium</keyword>
<comment type="pathway">
    <text evidence="3 4">Cofactor biosynthesis; coenzyme A biosynthesis; CoA from (R)-pantothenate: step 2/5.</text>
</comment>
<organism evidence="7 8">
    <name type="scientific">Oceanisphaera profunda</name>
    <dbReference type="NCBI Taxonomy" id="1416627"/>
    <lineage>
        <taxon>Bacteria</taxon>
        <taxon>Pseudomonadati</taxon>
        <taxon>Pseudomonadota</taxon>
        <taxon>Gammaproteobacteria</taxon>
        <taxon>Aeromonadales</taxon>
        <taxon>Aeromonadaceae</taxon>
        <taxon>Oceanisphaera</taxon>
    </lineage>
</organism>
<dbReference type="RefSeq" id="WP_087036283.1">
    <property type="nucleotide sequence ID" value="NZ_CP021377.1"/>
</dbReference>
<reference evidence="7 8" key="1">
    <citation type="journal article" date="2014" name="Int. J. Syst. Evol. Microbiol.">
        <title>Oceanisphaera profunda sp. nov., a marine bacterium isolated from deep-sea sediment, and emended description of the genus Oceanisphaera.</title>
        <authorList>
            <person name="Xu Z."/>
            <person name="Zhang X.Y."/>
            <person name="Su H.N."/>
            <person name="Yu Z.C."/>
            <person name="Liu C."/>
            <person name="Li H."/>
            <person name="Chen X.L."/>
            <person name="Song X.Y."/>
            <person name="Xie B.B."/>
            <person name="Qin Q.L."/>
            <person name="Zhou B.C."/>
            <person name="Shi M."/>
            <person name="Huang Y."/>
            <person name="Zhang Y.Z."/>
        </authorList>
    </citation>
    <scope>NUCLEOTIDE SEQUENCE [LARGE SCALE GENOMIC DNA]</scope>
    <source>
        <strain evidence="7 8">SM1222</strain>
    </source>
</reference>
<feature type="binding site" evidence="3">
    <location>
        <position position="336"/>
    </location>
    <ligand>
        <name>CTP</name>
        <dbReference type="ChEBI" id="CHEBI:37563"/>
    </ligand>
</feature>
<dbReference type="Pfam" id="PF04127">
    <property type="entry name" value="DFP"/>
    <property type="match status" value="1"/>
</dbReference>
<dbReference type="SUPFAM" id="SSF52507">
    <property type="entry name" value="Homo-oligomeric flavin-containing Cys decarboxylases, HFCD"/>
    <property type="match status" value="1"/>
</dbReference>
<comment type="similarity">
    <text evidence="3 4">In the C-terminal section; belongs to the PPC synthetase family.</text>
</comment>
<comment type="similarity">
    <text evidence="3 4">In the N-terminal section; belongs to the HFCD (homo-oligomeric flavin containing Cys decarboxylase) superfamily.</text>
</comment>
<comment type="cofactor">
    <cofactor evidence="3">
        <name>FMN</name>
        <dbReference type="ChEBI" id="CHEBI:58210"/>
    </cofactor>
    <text evidence="3">Binds 1 FMN per subunit.</text>
</comment>
<comment type="caution">
    <text evidence="3">Lacks conserved residue(s) required for the propagation of feature annotation.</text>
</comment>
<comment type="pathway">
    <text evidence="3 4">Cofactor biosynthesis; coenzyme A biosynthesis; CoA from (R)-pantothenate: step 3/5.</text>
</comment>
<comment type="catalytic activity">
    <reaction evidence="3 4">
        <text>N-[(R)-4-phosphopantothenoyl]-L-cysteine + H(+) = (R)-4'-phosphopantetheine + CO2</text>
        <dbReference type="Rhea" id="RHEA:16793"/>
        <dbReference type="ChEBI" id="CHEBI:15378"/>
        <dbReference type="ChEBI" id="CHEBI:16526"/>
        <dbReference type="ChEBI" id="CHEBI:59458"/>
        <dbReference type="ChEBI" id="CHEBI:61723"/>
        <dbReference type="EC" id="4.1.1.36"/>
    </reaction>
</comment>
<evidence type="ECO:0000259" key="6">
    <source>
        <dbReference type="Pfam" id="PF04127"/>
    </source>
</evidence>
<proteinExistence type="inferred from homology"/>
<dbReference type="GO" id="GO:0004632">
    <property type="term" value="F:phosphopantothenate--cysteine ligase activity"/>
    <property type="evidence" value="ECO:0007669"/>
    <property type="project" value="UniProtKB-UniRule"/>
</dbReference>
<keyword evidence="3" id="KW-0511">Multifunctional enzyme</keyword>
<keyword evidence="2 3" id="KW-0456">Lyase</keyword>
<dbReference type="InterPro" id="IPR035929">
    <property type="entry name" value="CoaB-like_sf"/>
</dbReference>
<gene>
    <name evidence="3" type="primary">coaBC</name>
    <name evidence="7" type="ORF">CBP31_08360</name>
</gene>
<dbReference type="EMBL" id="CP021377">
    <property type="protein sequence ID" value="ART82631.1"/>
    <property type="molecule type" value="Genomic_DNA"/>
</dbReference>
<evidence type="ECO:0000256" key="4">
    <source>
        <dbReference type="RuleBase" id="RU364078"/>
    </source>
</evidence>
<dbReference type="PANTHER" id="PTHR14359:SF6">
    <property type="entry name" value="PHOSPHOPANTOTHENOYLCYSTEINE DECARBOXYLASE"/>
    <property type="match status" value="1"/>
</dbReference>
<dbReference type="HAMAP" id="MF_02225">
    <property type="entry name" value="CoaBC"/>
    <property type="match status" value="1"/>
</dbReference>
<accession>A0A1Y0D515</accession>
<dbReference type="Pfam" id="PF02441">
    <property type="entry name" value="Flavoprotein"/>
    <property type="match status" value="1"/>
</dbReference>
<feature type="active site" description="Proton donor" evidence="3">
    <location>
        <position position="158"/>
    </location>
</feature>
<dbReference type="PANTHER" id="PTHR14359">
    <property type="entry name" value="HOMO-OLIGOMERIC FLAVIN CONTAINING CYS DECARBOXYLASE FAMILY"/>
    <property type="match status" value="1"/>
</dbReference>
<comment type="cofactor">
    <cofactor evidence="3">
        <name>Mg(2+)</name>
        <dbReference type="ChEBI" id="CHEBI:18420"/>
    </cofactor>
</comment>
<evidence type="ECO:0000313" key="7">
    <source>
        <dbReference type="EMBL" id="ART82631.1"/>
    </source>
</evidence>
<evidence type="ECO:0000259" key="5">
    <source>
        <dbReference type="Pfam" id="PF02441"/>
    </source>
</evidence>
<feature type="domain" description="Flavoprotein" evidence="5">
    <location>
        <begin position="6"/>
        <end position="179"/>
    </location>
</feature>
<comment type="catalytic activity">
    <reaction evidence="3 4">
        <text>(R)-4'-phosphopantothenate + L-cysteine + CTP = N-[(R)-4-phosphopantothenoyl]-L-cysteine + CMP + diphosphate + H(+)</text>
        <dbReference type="Rhea" id="RHEA:19397"/>
        <dbReference type="ChEBI" id="CHEBI:10986"/>
        <dbReference type="ChEBI" id="CHEBI:15378"/>
        <dbReference type="ChEBI" id="CHEBI:33019"/>
        <dbReference type="ChEBI" id="CHEBI:35235"/>
        <dbReference type="ChEBI" id="CHEBI:37563"/>
        <dbReference type="ChEBI" id="CHEBI:59458"/>
        <dbReference type="ChEBI" id="CHEBI:60377"/>
        <dbReference type="EC" id="6.3.2.5"/>
    </reaction>
</comment>
<dbReference type="Gene3D" id="3.40.50.10300">
    <property type="entry name" value="CoaB-like"/>
    <property type="match status" value="1"/>
</dbReference>
<dbReference type="GO" id="GO:0015937">
    <property type="term" value="P:coenzyme A biosynthetic process"/>
    <property type="evidence" value="ECO:0007669"/>
    <property type="project" value="UniProtKB-UniRule"/>
</dbReference>
<sequence>MSLVGKRILIGVSGGIAAYKSAELVRRLKERHAQVRVVMTDSAKAFITPLTLQAVSGEPVSDALLDPAAEAGMGHIELAKWANLILIAPASANTLARLTAGLADDLLTTLCLATPAPLAVAPAMNQQMYRHAATQHNLSVLHERHVNIWGPAQGVQACGDVGPGRMLEPMELVALIEQHFLHSDSLHADLLPPTGQLLAGLKLMLTAGPTREALDPVRFLSNHSSGKMGFALAAAAHALGAEVTLVTGPVALATPAGVTRIDVESAVQMQAAVMQNIAQQQIFIACAAVADYAPKTVSSHKIKKTSDDTLVIELTKNPDIVAGVAALADKPFTVGFAAETQDVETYARDKLSRKKLDMIAANNVALAGQGFNSDDNALSVFWSSGHVDLPLTNKTQLAHHLLTLIAERYYDSH</sequence>
<evidence type="ECO:0000256" key="1">
    <source>
        <dbReference type="ARBA" id="ARBA00022793"/>
    </source>
</evidence>
<protein>
    <recommendedName>
        <fullName evidence="3">Coenzyme A biosynthesis bifunctional protein CoaBC</fullName>
    </recommendedName>
    <alternativeName>
        <fullName evidence="3">DNA/pantothenate metabolism flavoprotein</fullName>
    </alternativeName>
    <alternativeName>
        <fullName evidence="3">Phosphopantothenoylcysteine synthetase/decarboxylase</fullName>
        <shortName evidence="3">PPCS-PPCDC</shortName>
    </alternativeName>
    <domain>
        <recommendedName>
            <fullName evidence="3">Phosphopantothenoylcysteine decarboxylase</fullName>
            <shortName evidence="3">PPC decarboxylase</shortName>
            <shortName evidence="3">PPC-DC</shortName>
            <ecNumber evidence="3">4.1.1.36</ecNumber>
        </recommendedName>
        <alternativeName>
            <fullName evidence="3">CoaC</fullName>
        </alternativeName>
    </domain>
    <domain>
        <recommendedName>
            <fullName evidence="3">Phosphopantothenate--cysteine ligase</fullName>
            <ecNumber evidence="3">6.3.2.5</ecNumber>
        </recommendedName>
        <alternativeName>
            <fullName evidence="3">CoaB</fullName>
        </alternativeName>
        <alternativeName>
            <fullName evidence="3">Phosphopantothenoylcysteine synthetase</fullName>
            <shortName evidence="3">PPC synthetase</shortName>
            <shortName evidence="3">PPC-S</shortName>
        </alternativeName>
    </domain>
</protein>
<evidence type="ECO:0000256" key="2">
    <source>
        <dbReference type="ARBA" id="ARBA00023239"/>
    </source>
</evidence>
<feature type="binding site" evidence="3">
    <location>
        <position position="354"/>
    </location>
    <ligand>
        <name>CTP</name>
        <dbReference type="ChEBI" id="CHEBI:37563"/>
    </ligand>
</feature>
<dbReference type="EC" id="6.3.2.5" evidence="3"/>
<evidence type="ECO:0000313" key="8">
    <source>
        <dbReference type="Proteomes" id="UP000243937"/>
    </source>
</evidence>
<comment type="function">
    <text evidence="4">Catalyzes two steps in the biosynthesis of coenzyme A. In the first step cysteine is conjugated to 4'-phosphopantothenate to form 4-phosphopantothenoylcysteine, in the latter compound is decarboxylated to form 4'-phosphopantotheine.</text>
</comment>
<dbReference type="NCBIfam" id="TIGR00521">
    <property type="entry name" value="coaBC_dfp"/>
    <property type="match status" value="1"/>
</dbReference>
<feature type="binding site" evidence="3">
    <location>
        <position position="291"/>
    </location>
    <ligand>
        <name>CTP</name>
        <dbReference type="ChEBI" id="CHEBI:37563"/>
    </ligand>
</feature>
<evidence type="ECO:0000256" key="3">
    <source>
        <dbReference type="HAMAP-Rule" id="MF_02225"/>
    </source>
</evidence>
<dbReference type="GO" id="GO:0004633">
    <property type="term" value="F:phosphopantothenoylcysteine decarboxylase activity"/>
    <property type="evidence" value="ECO:0007669"/>
    <property type="project" value="UniProtKB-UniRule"/>
</dbReference>